<feature type="transmembrane region" description="Helical" evidence="1">
    <location>
        <begin position="84"/>
        <end position="104"/>
    </location>
</feature>
<evidence type="ECO:0000313" key="2">
    <source>
        <dbReference type="EMBL" id="WDE13336.1"/>
    </source>
</evidence>
<organism evidence="2 3">
    <name type="scientific">Thalassomonas haliotis</name>
    <dbReference type="NCBI Taxonomy" id="485448"/>
    <lineage>
        <taxon>Bacteria</taxon>
        <taxon>Pseudomonadati</taxon>
        <taxon>Pseudomonadota</taxon>
        <taxon>Gammaproteobacteria</taxon>
        <taxon>Alteromonadales</taxon>
        <taxon>Colwelliaceae</taxon>
        <taxon>Thalassomonas</taxon>
    </lineage>
</organism>
<keyword evidence="1" id="KW-0812">Transmembrane</keyword>
<feature type="transmembrane region" description="Helical" evidence="1">
    <location>
        <begin position="147"/>
        <end position="164"/>
    </location>
</feature>
<dbReference type="RefSeq" id="WP_274053690.1">
    <property type="nucleotide sequence ID" value="NZ_CP059693.1"/>
</dbReference>
<keyword evidence="1" id="KW-1133">Transmembrane helix</keyword>
<keyword evidence="3" id="KW-1185">Reference proteome</keyword>
<feature type="transmembrane region" description="Helical" evidence="1">
    <location>
        <begin position="14"/>
        <end position="38"/>
    </location>
</feature>
<feature type="transmembrane region" description="Helical" evidence="1">
    <location>
        <begin position="53"/>
        <end position="72"/>
    </location>
</feature>
<dbReference type="Proteomes" id="UP001215231">
    <property type="component" value="Chromosome"/>
</dbReference>
<dbReference type="EMBL" id="CP059693">
    <property type="protein sequence ID" value="WDE13336.1"/>
    <property type="molecule type" value="Genomic_DNA"/>
</dbReference>
<protein>
    <submittedName>
        <fullName evidence="2">Uncharacterized protein</fullName>
    </submittedName>
</protein>
<accession>A0ABY7VIE3</accession>
<reference evidence="2 3" key="1">
    <citation type="journal article" date="2022" name="Mar. Drugs">
        <title>Bioassay-Guided Fractionation Leads to the Detection of Cholic Acid Generated by the Rare Thalassomonas sp.</title>
        <authorList>
            <person name="Pheiffer F."/>
            <person name="Schneider Y.K."/>
            <person name="Hansen E.H."/>
            <person name="Andersen J.H."/>
            <person name="Isaksson J."/>
            <person name="Busche T."/>
            <person name="R C."/>
            <person name="Kalinowski J."/>
            <person name="Zyl L.V."/>
            <person name="Trindade M."/>
        </authorList>
    </citation>
    <scope>NUCLEOTIDE SEQUENCE [LARGE SCALE GENOMIC DNA]</scope>
    <source>
        <strain evidence="2 3">A5K-61T</strain>
    </source>
</reference>
<keyword evidence="1" id="KW-0472">Membrane</keyword>
<proteinExistence type="predicted"/>
<name>A0ABY7VIE3_9GAMM</name>
<gene>
    <name evidence="2" type="ORF">H3N35_07820</name>
</gene>
<feature type="transmembrane region" description="Helical" evidence="1">
    <location>
        <begin position="116"/>
        <end position="135"/>
    </location>
</feature>
<sequence>MQNTKPSVSMIIELLIRSLSATAGIFIFVCVLAIFRGIAQDIPIDRLKSDDPFWVALFLSAWCIIPAIPALIAQFMKDKRTRLITYWVITVIQAAGLYLAGYMMSLDPESEVASSALPLLVWLTLPLASLYYPLFFYGKLKNMSRSIVIIIGLALAAYGVNVIGR</sequence>
<evidence type="ECO:0000313" key="3">
    <source>
        <dbReference type="Proteomes" id="UP001215231"/>
    </source>
</evidence>
<evidence type="ECO:0000256" key="1">
    <source>
        <dbReference type="SAM" id="Phobius"/>
    </source>
</evidence>